<sequence length="381" mass="43598">MKGLLVLLLFIATIDGIVTFSAKRNEYNQTVVDIRRFRWPADAMLMGKIPDEASFYFFKAQVDILPQNFTDQFKNCIHIQFERGVVKTIHVSPKLTHIELYSTSTANVIIEIGKEYQLEEFTCSNTNLTGIPDNISQLKKMKYLNLIGNLIQTVQLDQLHGLDNLESLQLTDNEIKHIHNHGSVSLPSLTNLHLANNRLTHIDVCSWNMPTLSYIDLRFNFLTHFAINQFRVLKGLRISDNPLNCDWMHSLLKARSDIYHVEELTCANESSEGVFALDCPMPIEQLRQQNANSMTSSAPVEATVLNNSQQIAELNRKIQKMAALLENLAKKSKIDERLQKIEALLESHNSRIIEQQNVSNDIIEAIYRAEMERTYNTEKTP</sequence>
<dbReference type="SUPFAM" id="SSF52058">
    <property type="entry name" value="L domain-like"/>
    <property type="match status" value="1"/>
</dbReference>
<dbReference type="PANTHER" id="PTHR24366">
    <property type="entry name" value="IG(IMMUNOGLOBULIN) AND LRR(LEUCINE RICH REPEAT) DOMAINS"/>
    <property type="match status" value="1"/>
</dbReference>
<protein>
    <recommendedName>
        <fullName evidence="7">Leucine-rich immune protein (Short)</fullName>
    </recommendedName>
</protein>
<dbReference type="RefSeq" id="XP_062704941.1">
    <property type="nucleotide sequence ID" value="XM_062848957.1"/>
</dbReference>
<dbReference type="Pfam" id="PF13855">
    <property type="entry name" value="LRR_8"/>
    <property type="match status" value="1"/>
</dbReference>
<dbReference type="InterPro" id="IPR003591">
    <property type="entry name" value="Leu-rich_rpt_typical-subtyp"/>
</dbReference>
<keyword evidence="2" id="KW-0677">Repeat</keyword>
<dbReference type="InterPro" id="IPR032675">
    <property type="entry name" value="LRR_dom_sf"/>
</dbReference>
<keyword evidence="1" id="KW-0433">Leucine-rich repeat</keyword>
<evidence type="ECO:0000256" key="3">
    <source>
        <dbReference type="SAM" id="Coils"/>
    </source>
</evidence>
<organism evidence="5 6">
    <name type="scientific">Aedes albopictus</name>
    <name type="common">Asian tiger mosquito</name>
    <name type="synonym">Stegomyia albopicta</name>
    <dbReference type="NCBI Taxonomy" id="7160"/>
    <lineage>
        <taxon>Eukaryota</taxon>
        <taxon>Metazoa</taxon>
        <taxon>Ecdysozoa</taxon>
        <taxon>Arthropoda</taxon>
        <taxon>Hexapoda</taxon>
        <taxon>Insecta</taxon>
        <taxon>Pterygota</taxon>
        <taxon>Neoptera</taxon>
        <taxon>Endopterygota</taxon>
        <taxon>Diptera</taxon>
        <taxon>Nematocera</taxon>
        <taxon>Culicoidea</taxon>
        <taxon>Culicidae</taxon>
        <taxon>Culicinae</taxon>
        <taxon>Aedini</taxon>
        <taxon>Aedes</taxon>
        <taxon>Stegomyia</taxon>
    </lineage>
</organism>
<name>A0ABM1YA40_AEDAL</name>
<reference evidence="6" key="1">
    <citation type="journal article" date="2015" name="Proc. Natl. Acad. Sci. U.S.A.">
        <title>Genome sequence of the Asian Tiger mosquito, Aedes albopictus, reveals insights into its biology, genetics, and evolution.</title>
        <authorList>
            <person name="Chen X.G."/>
            <person name="Jiang X."/>
            <person name="Gu J."/>
            <person name="Xu M."/>
            <person name="Wu Y."/>
            <person name="Deng Y."/>
            <person name="Zhang C."/>
            <person name="Bonizzoni M."/>
            <person name="Dermauw W."/>
            <person name="Vontas J."/>
            <person name="Armbruster P."/>
            <person name="Huang X."/>
            <person name="Yang Y."/>
            <person name="Zhang H."/>
            <person name="He W."/>
            <person name="Peng H."/>
            <person name="Liu Y."/>
            <person name="Wu K."/>
            <person name="Chen J."/>
            <person name="Lirakis M."/>
            <person name="Topalis P."/>
            <person name="Van Leeuwen T."/>
            <person name="Hall A.B."/>
            <person name="Jiang X."/>
            <person name="Thorpe C."/>
            <person name="Mueller R.L."/>
            <person name="Sun C."/>
            <person name="Waterhouse R.M."/>
            <person name="Yan G."/>
            <person name="Tu Z.J."/>
            <person name="Fang X."/>
            <person name="James A.A."/>
        </authorList>
    </citation>
    <scope>NUCLEOTIDE SEQUENCE [LARGE SCALE GENOMIC DNA]</scope>
    <source>
        <strain evidence="6">Foshan</strain>
    </source>
</reference>
<keyword evidence="3" id="KW-0175">Coiled coil</keyword>
<feature type="signal peptide" evidence="4">
    <location>
        <begin position="1"/>
        <end position="16"/>
    </location>
</feature>
<dbReference type="SMART" id="SM00369">
    <property type="entry name" value="LRR_TYP"/>
    <property type="match status" value="3"/>
</dbReference>
<feature type="coiled-coil region" evidence="3">
    <location>
        <begin position="311"/>
        <end position="351"/>
    </location>
</feature>
<dbReference type="GeneID" id="134287309"/>
<proteinExistence type="predicted"/>
<dbReference type="PANTHER" id="PTHR24366:SF96">
    <property type="entry name" value="LEUCINE RICH REPEAT CONTAINING 53"/>
    <property type="match status" value="1"/>
</dbReference>
<accession>A0ABM1YA40</accession>
<reference evidence="5" key="2">
    <citation type="submission" date="2025-05" db="UniProtKB">
        <authorList>
            <consortium name="EnsemblMetazoa"/>
        </authorList>
    </citation>
    <scope>IDENTIFICATION</scope>
    <source>
        <strain evidence="5">Foshan</strain>
    </source>
</reference>
<evidence type="ECO:0000256" key="2">
    <source>
        <dbReference type="ARBA" id="ARBA00022737"/>
    </source>
</evidence>
<keyword evidence="4" id="KW-0732">Signal</keyword>
<evidence type="ECO:0000256" key="4">
    <source>
        <dbReference type="SAM" id="SignalP"/>
    </source>
</evidence>
<evidence type="ECO:0008006" key="7">
    <source>
        <dbReference type="Google" id="ProtNLM"/>
    </source>
</evidence>
<feature type="chain" id="PRO_5046922209" description="Leucine-rich immune protein (Short)" evidence="4">
    <location>
        <begin position="17"/>
        <end position="381"/>
    </location>
</feature>
<dbReference type="Gene3D" id="3.80.10.10">
    <property type="entry name" value="Ribonuclease Inhibitor"/>
    <property type="match status" value="1"/>
</dbReference>
<keyword evidence="6" id="KW-1185">Reference proteome</keyword>
<evidence type="ECO:0000256" key="1">
    <source>
        <dbReference type="ARBA" id="ARBA00022614"/>
    </source>
</evidence>
<dbReference type="Proteomes" id="UP000069940">
    <property type="component" value="Unassembled WGS sequence"/>
</dbReference>
<dbReference type="PROSITE" id="PS51450">
    <property type="entry name" value="LRR"/>
    <property type="match status" value="1"/>
</dbReference>
<evidence type="ECO:0000313" key="6">
    <source>
        <dbReference type="Proteomes" id="UP000069940"/>
    </source>
</evidence>
<dbReference type="InterPro" id="IPR001611">
    <property type="entry name" value="Leu-rich_rpt"/>
</dbReference>
<dbReference type="EnsemblMetazoa" id="AALFPA23_007226.R9574">
    <property type="protein sequence ID" value="AALFPA23_007226.P9574"/>
    <property type="gene ID" value="AALFPA23_007226"/>
</dbReference>
<evidence type="ECO:0000313" key="5">
    <source>
        <dbReference type="EnsemblMetazoa" id="AALFPA23_007226.P9574"/>
    </source>
</evidence>